<feature type="compositionally biased region" description="Acidic residues" evidence="6">
    <location>
        <begin position="447"/>
        <end position="467"/>
    </location>
</feature>
<dbReference type="GeneID" id="20035743"/>
<dbReference type="VEuPathDB" id="PlasmoDB:C922_00469"/>
<dbReference type="GO" id="GO:0005694">
    <property type="term" value="C:chromosome"/>
    <property type="evidence" value="ECO:0007669"/>
    <property type="project" value="UniProtKB-SubCell"/>
</dbReference>
<dbReference type="OrthoDB" id="1928087at2759"/>
<feature type="compositionally biased region" description="Basic and acidic residues" evidence="6">
    <location>
        <begin position="431"/>
        <end position="444"/>
    </location>
</feature>
<comment type="subcellular location">
    <subcellularLocation>
        <location evidence="2">Chromosome</location>
    </subcellularLocation>
    <subcellularLocation>
        <location evidence="1">Nucleus</location>
    </subcellularLocation>
</comment>
<dbReference type="PANTHER" id="PTHR48225">
    <property type="entry name" value="HORMA DOMAIN-CONTAINING PROTEIN 1"/>
    <property type="match status" value="1"/>
</dbReference>
<evidence type="ECO:0000259" key="7">
    <source>
        <dbReference type="PROSITE" id="PS50815"/>
    </source>
</evidence>
<feature type="region of interest" description="Disordered" evidence="6">
    <location>
        <begin position="792"/>
        <end position="816"/>
    </location>
</feature>
<feature type="domain" description="HORMA" evidence="7">
    <location>
        <begin position="19"/>
        <end position="258"/>
    </location>
</feature>
<dbReference type="InterPro" id="IPR051294">
    <property type="entry name" value="HORMA_MeioticProgression"/>
</dbReference>
<dbReference type="GO" id="GO:0051321">
    <property type="term" value="P:meiotic cell cycle"/>
    <property type="evidence" value="ECO:0007669"/>
    <property type="project" value="UniProtKB-KW"/>
</dbReference>
<accession>W7ATK6</accession>
<feature type="compositionally biased region" description="Basic and acidic residues" evidence="6">
    <location>
        <begin position="653"/>
        <end position="678"/>
    </location>
</feature>
<feature type="compositionally biased region" description="Basic and acidic residues" evidence="6">
    <location>
        <begin position="472"/>
        <end position="486"/>
    </location>
</feature>
<dbReference type="InterPro" id="IPR003511">
    <property type="entry name" value="HORMA_dom"/>
</dbReference>
<dbReference type="Gene3D" id="3.30.900.10">
    <property type="entry name" value="HORMA domain"/>
    <property type="match status" value="1"/>
</dbReference>
<evidence type="ECO:0000313" key="9">
    <source>
        <dbReference type="Proteomes" id="UP000030640"/>
    </source>
</evidence>
<feature type="region of interest" description="Disordered" evidence="6">
    <location>
        <begin position="377"/>
        <end position="512"/>
    </location>
</feature>
<keyword evidence="3" id="KW-0158">Chromosome</keyword>
<proteinExistence type="predicted"/>
<sequence>MISRMSVRTHTQSETLTKQDSVNMLKNIIKLGISLVTYLRNLFEESAYEEVHIQELKLKRLLPINREAHMIINWLEKGVFDAIEKEYLRILILDINDIYDNSIECYKFSFSYNSIRGGKIGITLETSKNNPNKVCTDSQMEEKRKNFNLNRLKDIKDRLLNRKKTNKETALCFKKDAKQNTYELLRSLVLLTQTLNPLPERTYLSMKLLYYDEIVPYNYQPPYFRNPDSKDLLKFVNLPNEDYVGKVDTGHHYLSIVVNSTTASNEQQVSSYNGSEMDNRDMTNSNRRPYGKIADGDYYQYNREGEHPTRAKNQDNFDGGHHGDSHHHQDHDLNKHAAGRSENRYKQAKYEEDRRAFLKKRLVKSRNKGNDKKHCIVIDDDDFAEEEEDEEDDDAHDDEDDDSAPADEEDVEWHNGTIRGGADNRTGHTRNRLENRYEDERDAYYDYSDEYDDDTEEDYDDTEEDDSQVNYEYHEEYSSLSDERSNKRSKRSCKKIGTKKKRKLSPYSSDSRMNEQISASLVRVIKCSNDQDYSSSSDNNECYSKIGQMLSETNKDADEHDCVKVEKREIEDGKRKKNKYGVNNKSEPRNCYYSSNPYRRNIDKMTTRLYDNSCANNAPYSNTNGKATNELNKPYGIQNNSKPNTSRLYSSYRVDDAKAHLDKDRDRNRERERSQNRESYIKTHKDNFLMKKRREKKEKLTHKNLKNNKSMEKTFMVKYKKKKILHKIRLHIIRYKILSNTKIKQRFPSVSNYDIDRVFNKLVKENIIHKNGCKFYKFVEDKSDGKERLEKKHDGEAGLAQMDQKEQMEQTRHSNQKLNEEIRKEDDSIVHPVDHPVVDSVVDPVVDSIVDPAVDLVDHPADDPPDDRPAEQQPNTDANFIGMSKEDSVKNSETENSYETSLLNNISDPPESQEGMEQIDKEDENNINQINDDIQKLYNDVYDLCVKTKYVNREIVTKGLNIYPLLAKPLIDRLLREAVLKKKIVKNKGYESNIFVPIESAYIANNRVNEAGVKSDAPAENFALAKNLADEEKN</sequence>
<feature type="compositionally biased region" description="Basic and acidic residues" evidence="6">
    <location>
        <begin position="856"/>
        <end position="870"/>
    </location>
</feature>
<keyword evidence="4" id="KW-0539">Nucleus</keyword>
<name>W7ATK6_9APIC</name>
<evidence type="ECO:0000256" key="5">
    <source>
        <dbReference type="ARBA" id="ARBA00023254"/>
    </source>
</evidence>
<dbReference type="AlphaFoldDB" id="W7ATK6"/>
<evidence type="ECO:0000256" key="1">
    <source>
        <dbReference type="ARBA" id="ARBA00004123"/>
    </source>
</evidence>
<feature type="region of interest" description="Disordered" evidence="6">
    <location>
        <begin position="308"/>
        <end position="351"/>
    </location>
</feature>
<dbReference type="PANTHER" id="PTHR48225:SF7">
    <property type="entry name" value="MEIOSIS-SPECIFIC PROTEIN HOP1"/>
    <property type="match status" value="1"/>
</dbReference>
<feature type="region of interest" description="Disordered" evidence="6">
    <location>
        <begin position="264"/>
        <end position="294"/>
    </location>
</feature>
<dbReference type="Proteomes" id="UP000030640">
    <property type="component" value="Unassembled WGS sequence"/>
</dbReference>
<reference evidence="8 9" key="1">
    <citation type="submission" date="2013-02" db="EMBL/GenBank/DDBJ databases">
        <title>The Genome Sequence of Plasmodium inui San Antonio 1.</title>
        <authorList>
            <consortium name="The Broad Institute Genome Sequencing Platform"/>
            <consortium name="The Broad Institute Genome Sequencing Center for Infectious Disease"/>
            <person name="Neafsey D."/>
            <person name="Cheeseman I."/>
            <person name="Volkman S."/>
            <person name="Adams J."/>
            <person name="Walker B."/>
            <person name="Young S.K."/>
            <person name="Zeng Q."/>
            <person name="Gargeya S."/>
            <person name="Fitzgerald M."/>
            <person name="Haas B."/>
            <person name="Abouelleil A."/>
            <person name="Alvarado L."/>
            <person name="Arachchi H.M."/>
            <person name="Berlin A.M."/>
            <person name="Chapman S.B."/>
            <person name="Dewar J."/>
            <person name="Goldberg J."/>
            <person name="Griggs A."/>
            <person name="Gujja S."/>
            <person name="Hansen M."/>
            <person name="Howarth C."/>
            <person name="Imamovic A."/>
            <person name="Larimer J."/>
            <person name="McCowan C."/>
            <person name="Murphy C."/>
            <person name="Neiman D."/>
            <person name="Pearson M."/>
            <person name="Priest M."/>
            <person name="Roberts A."/>
            <person name="Saif S."/>
            <person name="Shea T."/>
            <person name="Sisk P."/>
            <person name="Sykes S."/>
            <person name="Wortman J."/>
            <person name="Nusbaum C."/>
            <person name="Birren B."/>
        </authorList>
    </citation>
    <scope>NUCLEOTIDE SEQUENCE [LARGE SCALE GENOMIC DNA]</scope>
    <source>
        <strain evidence="8 9">San Antonio 1</strain>
    </source>
</reference>
<gene>
    <name evidence="8" type="ORF">C922_00469</name>
</gene>
<feature type="compositionally biased region" description="Polar residues" evidence="6">
    <location>
        <begin position="894"/>
        <end position="907"/>
    </location>
</feature>
<dbReference type="Pfam" id="PF02301">
    <property type="entry name" value="HORMA"/>
    <property type="match status" value="1"/>
</dbReference>
<feature type="region of interest" description="Disordered" evidence="6">
    <location>
        <begin position="855"/>
        <end position="917"/>
    </location>
</feature>
<feature type="compositionally biased region" description="Basic and acidic residues" evidence="6">
    <location>
        <begin position="803"/>
        <end position="816"/>
    </location>
</feature>
<dbReference type="PROSITE" id="PS50815">
    <property type="entry name" value="HORMA"/>
    <property type="match status" value="1"/>
</dbReference>
<feature type="region of interest" description="Disordered" evidence="6">
    <location>
        <begin position="618"/>
        <end position="678"/>
    </location>
</feature>
<evidence type="ECO:0000256" key="4">
    <source>
        <dbReference type="ARBA" id="ARBA00023242"/>
    </source>
</evidence>
<feature type="compositionally biased region" description="Acidic residues" evidence="6">
    <location>
        <begin position="378"/>
        <end position="411"/>
    </location>
</feature>
<keyword evidence="5" id="KW-0469">Meiosis</keyword>
<evidence type="ECO:0000256" key="2">
    <source>
        <dbReference type="ARBA" id="ARBA00004286"/>
    </source>
</evidence>
<evidence type="ECO:0000313" key="8">
    <source>
        <dbReference type="EMBL" id="EUD68781.1"/>
    </source>
</evidence>
<keyword evidence="9" id="KW-1185">Reference proteome</keyword>
<evidence type="ECO:0000256" key="6">
    <source>
        <dbReference type="SAM" id="MobiDB-lite"/>
    </source>
</evidence>
<feature type="compositionally biased region" description="Polar residues" evidence="6">
    <location>
        <begin position="264"/>
        <end position="287"/>
    </location>
</feature>
<dbReference type="SUPFAM" id="SSF56019">
    <property type="entry name" value="The spindle assembly checkpoint protein mad2"/>
    <property type="match status" value="1"/>
</dbReference>
<feature type="compositionally biased region" description="Basic residues" evidence="6">
    <location>
        <begin position="487"/>
        <end position="504"/>
    </location>
</feature>
<feature type="compositionally biased region" description="Basic and acidic residues" evidence="6">
    <location>
        <begin position="884"/>
        <end position="893"/>
    </location>
</feature>
<dbReference type="RefSeq" id="XP_008814307.1">
    <property type="nucleotide sequence ID" value="XM_008816085.1"/>
</dbReference>
<organism evidence="8 9">
    <name type="scientific">Plasmodium inui San Antonio 1</name>
    <dbReference type="NCBI Taxonomy" id="1237626"/>
    <lineage>
        <taxon>Eukaryota</taxon>
        <taxon>Sar</taxon>
        <taxon>Alveolata</taxon>
        <taxon>Apicomplexa</taxon>
        <taxon>Aconoidasida</taxon>
        <taxon>Haemosporida</taxon>
        <taxon>Plasmodiidae</taxon>
        <taxon>Plasmodium</taxon>
        <taxon>Plasmodium (Plasmodium)</taxon>
    </lineage>
</organism>
<protein>
    <recommendedName>
        <fullName evidence="7">HORMA domain-containing protein</fullName>
    </recommendedName>
</protein>
<feature type="compositionally biased region" description="Polar residues" evidence="6">
    <location>
        <begin position="618"/>
        <end position="649"/>
    </location>
</feature>
<dbReference type="InterPro" id="IPR036570">
    <property type="entry name" value="HORMA_dom_sf"/>
</dbReference>
<dbReference type="GO" id="GO:0005634">
    <property type="term" value="C:nucleus"/>
    <property type="evidence" value="ECO:0007669"/>
    <property type="project" value="UniProtKB-SubCell"/>
</dbReference>
<dbReference type="EMBL" id="KI965461">
    <property type="protein sequence ID" value="EUD68781.1"/>
    <property type="molecule type" value="Genomic_DNA"/>
</dbReference>
<evidence type="ECO:0000256" key="3">
    <source>
        <dbReference type="ARBA" id="ARBA00022454"/>
    </source>
</evidence>